<comment type="caution">
    <text evidence="1">The sequence shown here is derived from an EMBL/GenBank/DDBJ whole genome shotgun (WGS) entry which is preliminary data.</text>
</comment>
<dbReference type="Proteomes" id="UP000603200">
    <property type="component" value="Unassembled WGS sequence"/>
</dbReference>
<accession>A0ABQ4A427</accession>
<dbReference type="EMBL" id="BOMN01000124">
    <property type="protein sequence ID" value="GIE25605.1"/>
    <property type="molecule type" value="Genomic_DNA"/>
</dbReference>
<reference evidence="1 2" key="1">
    <citation type="submission" date="2021-01" db="EMBL/GenBank/DDBJ databases">
        <title>Whole genome shotgun sequence of Actinoplanes humidus NBRC 14915.</title>
        <authorList>
            <person name="Komaki H."/>
            <person name="Tamura T."/>
        </authorList>
    </citation>
    <scope>NUCLEOTIDE SEQUENCE [LARGE SCALE GENOMIC DNA]</scope>
    <source>
        <strain evidence="1 2">NBRC 14915</strain>
    </source>
</reference>
<keyword evidence="2" id="KW-1185">Reference proteome</keyword>
<evidence type="ECO:0000313" key="1">
    <source>
        <dbReference type="EMBL" id="GIE25605.1"/>
    </source>
</evidence>
<proteinExistence type="predicted"/>
<protein>
    <submittedName>
        <fullName evidence="1">Uncharacterized protein</fullName>
    </submittedName>
</protein>
<sequence>MSSWAFECYQDEMAPAGADVVDISAQHTEVDENIGRRFNGLANELGHCHRGVERA</sequence>
<organism evidence="1 2">
    <name type="scientific">Winogradskya humida</name>
    <dbReference type="NCBI Taxonomy" id="113566"/>
    <lineage>
        <taxon>Bacteria</taxon>
        <taxon>Bacillati</taxon>
        <taxon>Actinomycetota</taxon>
        <taxon>Actinomycetes</taxon>
        <taxon>Micromonosporales</taxon>
        <taxon>Micromonosporaceae</taxon>
        <taxon>Winogradskya</taxon>
    </lineage>
</organism>
<gene>
    <name evidence="1" type="ORF">Ahu01nite_087070</name>
</gene>
<evidence type="ECO:0000313" key="2">
    <source>
        <dbReference type="Proteomes" id="UP000603200"/>
    </source>
</evidence>
<name>A0ABQ4A427_9ACTN</name>